<feature type="signal peptide" evidence="1">
    <location>
        <begin position="1"/>
        <end position="23"/>
    </location>
</feature>
<organism evidence="2 3">
    <name type="scientific">Striga asiatica</name>
    <name type="common">Asiatic witchweed</name>
    <name type="synonym">Buchnera asiatica</name>
    <dbReference type="NCBI Taxonomy" id="4170"/>
    <lineage>
        <taxon>Eukaryota</taxon>
        <taxon>Viridiplantae</taxon>
        <taxon>Streptophyta</taxon>
        <taxon>Embryophyta</taxon>
        <taxon>Tracheophyta</taxon>
        <taxon>Spermatophyta</taxon>
        <taxon>Magnoliopsida</taxon>
        <taxon>eudicotyledons</taxon>
        <taxon>Gunneridae</taxon>
        <taxon>Pentapetalae</taxon>
        <taxon>asterids</taxon>
        <taxon>lamiids</taxon>
        <taxon>Lamiales</taxon>
        <taxon>Orobanchaceae</taxon>
        <taxon>Buchnereae</taxon>
        <taxon>Striga</taxon>
    </lineage>
</organism>
<feature type="chain" id="PRO_5023036676" evidence="1">
    <location>
        <begin position="24"/>
        <end position="162"/>
    </location>
</feature>
<sequence length="162" mass="16461">MALKSVIVFSLLLACIAMPLAEAQLGGLGGLGGLVGSLFGIFRIQGIIYCTPNGNIGVNGTSTPVFPNALVQLQCGGNVVSTATTNGSGVFSILLDPLNFLLPTLISGCRVVVSTPLVSCNANLPSVGGLISNLQFIGSTITGPLNIANIIPIGFQFNANMN</sequence>
<dbReference type="AlphaFoldDB" id="A0A5A7PL48"/>
<keyword evidence="1" id="KW-0732">Signal</keyword>
<proteinExistence type="predicted"/>
<accession>A0A5A7PL48</accession>
<dbReference type="InterPro" id="IPR040404">
    <property type="entry name" value="Phylloplanin-like"/>
</dbReference>
<dbReference type="Proteomes" id="UP000325081">
    <property type="component" value="Unassembled WGS sequence"/>
</dbReference>
<dbReference type="EMBL" id="BKCP01004738">
    <property type="protein sequence ID" value="GER33368.1"/>
    <property type="molecule type" value="Genomic_DNA"/>
</dbReference>
<dbReference type="OrthoDB" id="905355at2759"/>
<gene>
    <name evidence="2" type="ORF">STAS_09497</name>
</gene>
<keyword evidence="3" id="KW-1185">Reference proteome</keyword>
<dbReference type="PROSITE" id="PS51257">
    <property type="entry name" value="PROKAR_LIPOPROTEIN"/>
    <property type="match status" value="1"/>
</dbReference>
<evidence type="ECO:0000313" key="3">
    <source>
        <dbReference type="Proteomes" id="UP000325081"/>
    </source>
</evidence>
<dbReference type="PANTHER" id="PTHR34458">
    <property type="entry name" value="POLLEN OLE E 1 ALLERGEN AND EXTENSIN FAMILY PROTEIN-RELATED"/>
    <property type="match status" value="1"/>
</dbReference>
<evidence type="ECO:0000313" key="2">
    <source>
        <dbReference type="EMBL" id="GER33368.1"/>
    </source>
</evidence>
<comment type="caution">
    <text evidence="2">The sequence shown here is derived from an EMBL/GenBank/DDBJ whole genome shotgun (WGS) entry which is preliminary data.</text>
</comment>
<reference evidence="3" key="1">
    <citation type="journal article" date="2019" name="Curr. Biol.">
        <title>Genome Sequence of Striga asiatica Provides Insight into the Evolution of Plant Parasitism.</title>
        <authorList>
            <person name="Yoshida S."/>
            <person name="Kim S."/>
            <person name="Wafula E.K."/>
            <person name="Tanskanen J."/>
            <person name="Kim Y.M."/>
            <person name="Honaas L."/>
            <person name="Yang Z."/>
            <person name="Spallek T."/>
            <person name="Conn C.E."/>
            <person name="Ichihashi Y."/>
            <person name="Cheong K."/>
            <person name="Cui S."/>
            <person name="Der J.P."/>
            <person name="Gundlach H."/>
            <person name="Jiao Y."/>
            <person name="Hori C."/>
            <person name="Ishida J.K."/>
            <person name="Kasahara H."/>
            <person name="Kiba T."/>
            <person name="Kim M.S."/>
            <person name="Koo N."/>
            <person name="Laohavisit A."/>
            <person name="Lee Y.H."/>
            <person name="Lumba S."/>
            <person name="McCourt P."/>
            <person name="Mortimer J.C."/>
            <person name="Mutuku J.M."/>
            <person name="Nomura T."/>
            <person name="Sasaki-Sekimoto Y."/>
            <person name="Seto Y."/>
            <person name="Wang Y."/>
            <person name="Wakatake T."/>
            <person name="Sakakibara H."/>
            <person name="Demura T."/>
            <person name="Yamaguchi S."/>
            <person name="Yoneyama K."/>
            <person name="Manabe R.I."/>
            <person name="Nelson D.C."/>
            <person name="Schulman A.H."/>
            <person name="Timko M.P."/>
            <person name="dePamphilis C.W."/>
            <person name="Choi D."/>
            <person name="Shirasu K."/>
        </authorList>
    </citation>
    <scope>NUCLEOTIDE SEQUENCE [LARGE SCALE GENOMIC DNA]</scope>
    <source>
        <strain evidence="3">cv. UVA1</strain>
    </source>
</reference>
<dbReference type="PANTHER" id="PTHR34458:SF5">
    <property type="entry name" value="POLLEN OLE E 1 ALLERGEN AND EXTENSIN FAMILY PROTEIN"/>
    <property type="match status" value="1"/>
</dbReference>
<protein>
    <submittedName>
        <fullName evidence="2">Pollen Ole e 1 allergen and extensin family protein</fullName>
    </submittedName>
</protein>
<evidence type="ECO:0000256" key="1">
    <source>
        <dbReference type="SAM" id="SignalP"/>
    </source>
</evidence>
<name>A0A5A7PL48_STRAF</name>